<dbReference type="GO" id="GO:0016929">
    <property type="term" value="F:deSUMOylase activity"/>
    <property type="evidence" value="ECO:0007669"/>
    <property type="project" value="TreeGrafter"/>
</dbReference>
<name>A0A210QXA3_MIZYE</name>
<dbReference type="EMBL" id="NEDP02001369">
    <property type="protein sequence ID" value="OWF53353.1"/>
    <property type="molecule type" value="Genomic_DNA"/>
</dbReference>
<dbReference type="PANTHER" id="PTHR12606">
    <property type="entry name" value="SENTRIN/SUMO-SPECIFIC PROTEASE"/>
    <property type="match status" value="1"/>
</dbReference>
<dbReference type="GO" id="GO:0016926">
    <property type="term" value="P:protein desumoylation"/>
    <property type="evidence" value="ECO:0007669"/>
    <property type="project" value="TreeGrafter"/>
</dbReference>
<organism evidence="6 7">
    <name type="scientific">Mizuhopecten yessoensis</name>
    <name type="common">Japanese scallop</name>
    <name type="synonym">Patinopecten yessoensis</name>
    <dbReference type="NCBI Taxonomy" id="6573"/>
    <lineage>
        <taxon>Eukaryota</taxon>
        <taxon>Metazoa</taxon>
        <taxon>Spiralia</taxon>
        <taxon>Lophotrochozoa</taxon>
        <taxon>Mollusca</taxon>
        <taxon>Bivalvia</taxon>
        <taxon>Autobranchia</taxon>
        <taxon>Pteriomorphia</taxon>
        <taxon>Pectinida</taxon>
        <taxon>Pectinoidea</taxon>
        <taxon>Pectinidae</taxon>
        <taxon>Mizuhopecten</taxon>
    </lineage>
</organism>
<evidence type="ECO:0000313" key="6">
    <source>
        <dbReference type="EMBL" id="OWF53353.1"/>
    </source>
</evidence>
<dbReference type="GO" id="GO:0006508">
    <property type="term" value="P:proteolysis"/>
    <property type="evidence" value="ECO:0007669"/>
    <property type="project" value="UniProtKB-KW"/>
</dbReference>
<keyword evidence="7" id="KW-1185">Reference proteome</keyword>
<reference evidence="6 7" key="1">
    <citation type="journal article" date="2017" name="Nat. Ecol. Evol.">
        <title>Scallop genome provides insights into evolution of bilaterian karyotype and development.</title>
        <authorList>
            <person name="Wang S."/>
            <person name="Zhang J."/>
            <person name="Jiao W."/>
            <person name="Li J."/>
            <person name="Xun X."/>
            <person name="Sun Y."/>
            <person name="Guo X."/>
            <person name="Huan P."/>
            <person name="Dong B."/>
            <person name="Zhang L."/>
            <person name="Hu X."/>
            <person name="Sun X."/>
            <person name="Wang J."/>
            <person name="Zhao C."/>
            <person name="Wang Y."/>
            <person name="Wang D."/>
            <person name="Huang X."/>
            <person name="Wang R."/>
            <person name="Lv J."/>
            <person name="Li Y."/>
            <person name="Zhang Z."/>
            <person name="Liu B."/>
            <person name="Lu W."/>
            <person name="Hui Y."/>
            <person name="Liang J."/>
            <person name="Zhou Z."/>
            <person name="Hou R."/>
            <person name="Li X."/>
            <person name="Liu Y."/>
            <person name="Li H."/>
            <person name="Ning X."/>
            <person name="Lin Y."/>
            <person name="Zhao L."/>
            <person name="Xing Q."/>
            <person name="Dou J."/>
            <person name="Li Y."/>
            <person name="Mao J."/>
            <person name="Guo H."/>
            <person name="Dou H."/>
            <person name="Li T."/>
            <person name="Mu C."/>
            <person name="Jiang W."/>
            <person name="Fu Q."/>
            <person name="Fu X."/>
            <person name="Miao Y."/>
            <person name="Liu J."/>
            <person name="Yu Q."/>
            <person name="Li R."/>
            <person name="Liao H."/>
            <person name="Li X."/>
            <person name="Kong Y."/>
            <person name="Jiang Z."/>
            <person name="Chourrout D."/>
            <person name="Li R."/>
            <person name="Bao Z."/>
        </authorList>
    </citation>
    <scope>NUCLEOTIDE SEQUENCE [LARGE SCALE GENOMIC DNA]</scope>
    <source>
        <strain evidence="6 7">PY_sf001</strain>
    </source>
</reference>
<evidence type="ECO:0000259" key="5">
    <source>
        <dbReference type="Pfam" id="PF02902"/>
    </source>
</evidence>
<dbReference type="SUPFAM" id="SSF54001">
    <property type="entry name" value="Cysteine proteinases"/>
    <property type="match status" value="1"/>
</dbReference>
<comment type="caution">
    <text evidence="6">The sequence shown here is derived from an EMBL/GenBank/DDBJ whole genome shotgun (WGS) entry which is preliminary data.</text>
</comment>
<dbReference type="GO" id="GO:0005634">
    <property type="term" value="C:nucleus"/>
    <property type="evidence" value="ECO:0007669"/>
    <property type="project" value="TreeGrafter"/>
</dbReference>
<dbReference type="InterPro" id="IPR003653">
    <property type="entry name" value="Peptidase_C48_C"/>
</dbReference>
<dbReference type="OrthoDB" id="10033651at2759"/>
<keyword evidence="4" id="KW-0788">Thiol protease</keyword>
<evidence type="ECO:0000256" key="2">
    <source>
        <dbReference type="ARBA" id="ARBA00022670"/>
    </source>
</evidence>
<keyword evidence="3" id="KW-0378">Hydrolase</keyword>
<gene>
    <name evidence="6" type="ORF">KP79_PYT09397</name>
</gene>
<evidence type="ECO:0000256" key="4">
    <source>
        <dbReference type="ARBA" id="ARBA00022807"/>
    </source>
</evidence>
<evidence type="ECO:0000256" key="1">
    <source>
        <dbReference type="ARBA" id="ARBA00005234"/>
    </source>
</evidence>
<evidence type="ECO:0000313" key="7">
    <source>
        <dbReference type="Proteomes" id="UP000242188"/>
    </source>
</evidence>
<accession>A0A210QXA3</accession>
<dbReference type="AlphaFoldDB" id="A0A210QXA3"/>
<protein>
    <recommendedName>
        <fullName evidence="5">Ubiquitin-like protease family profile domain-containing protein</fullName>
    </recommendedName>
</protein>
<evidence type="ECO:0000256" key="3">
    <source>
        <dbReference type="ARBA" id="ARBA00022801"/>
    </source>
</evidence>
<comment type="similarity">
    <text evidence="1">Belongs to the peptidase C48 family.</text>
</comment>
<dbReference type="PANTHER" id="PTHR12606:SF136">
    <property type="entry name" value="ULP1 PROTEASE FAMILY PROTEIN"/>
    <property type="match status" value="1"/>
</dbReference>
<dbReference type="Gene3D" id="3.40.395.10">
    <property type="entry name" value="Adenoviral Proteinase, Chain A"/>
    <property type="match status" value="1"/>
</dbReference>
<dbReference type="InterPro" id="IPR038765">
    <property type="entry name" value="Papain-like_cys_pep_sf"/>
</dbReference>
<dbReference type="Pfam" id="PF02902">
    <property type="entry name" value="Peptidase_C48"/>
    <property type="match status" value="1"/>
</dbReference>
<sequence length="151" mass="17353">MCLSFPPTPQFSGIKADWITGCFRRYQLKRISSGIIGAFTSTAAILYNIKDILRMYKNKTMLVQFSMKRHVLMPICVHGNHWVLMVVDIRKRTVTVLDSMHGQVGHRLTRLWTQFMADRDRKTEISEKFGRWNSATPCSRLIAVSVVCLSS</sequence>
<proteinExistence type="inferred from homology"/>
<keyword evidence="2" id="KW-0645">Protease</keyword>
<dbReference type="Proteomes" id="UP000242188">
    <property type="component" value="Unassembled WGS sequence"/>
</dbReference>
<feature type="domain" description="Ubiquitin-like protease family profile" evidence="5">
    <location>
        <begin position="64"/>
        <end position="104"/>
    </location>
</feature>